<evidence type="ECO:0000259" key="7">
    <source>
        <dbReference type="Pfam" id="PF00924"/>
    </source>
</evidence>
<dbReference type="EMBL" id="PKUR01000003">
    <property type="protein sequence ID" value="PLW85947.1"/>
    <property type="molecule type" value="Genomic_DNA"/>
</dbReference>
<comment type="subcellular location">
    <subcellularLocation>
        <location evidence="1">Membrane</location>
        <topology evidence="1">Multi-pass membrane protein</topology>
    </subcellularLocation>
</comment>
<keyword evidence="5 6" id="KW-0472">Membrane</keyword>
<dbReference type="SUPFAM" id="SSF82861">
    <property type="entry name" value="Mechanosensitive channel protein MscS (YggB), transmembrane region"/>
    <property type="match status" value="1"/>
</dbReference>
<dbReference type="AlphaFoldDB" id="A0AAP8MDS6"/>
<dbReference type="PANTHER" id="PTHR30566">
    <property type="entry name" value="YNAI-RELATED MECHANOSENSITIVE ION CHANNEL"/>
    <property type="match status" value="1"/>
</dbReference>
<feature type="transmembrane region" description="Helical" evidence="6">
    <location>
        <begin position="282"/>
        <end position="300"/>
    </location>
</feature>
<dbReference type="Proteomes" id="UP000235162">
    <property type="component" value="Unassembled WGS sequence"/>
</dbReference>
<dbReference type="PROSITE" id="PS01246">
    <property type="entry name" value="UPF0003"/>
    <property type="match status" value="1"/>
</dbReference>
<dbReference type="GO" id="GO:0016020">
    <property type="term" value="C:membrane"/>
    <property type="evidence" value="ECO:0007669"/>
    <property type="project" value="UniProtKB-SubCell"/>
</dbReference>
<dbReference type="InterPro" id="IPR010920">
    <property type="entry name" value="LSM_dom_sf"/>
</dbReference>
<evidence type="ECO:0000256" key="6">
    <source>
        <dbReference type="SAM" id="Phobius"/>
    </source>
</evidence>
<dbReference type="GO" id="GO:0008381">
    <property type="term" value="F:mechanosensitive monoatomic ion channel activity"/>
    <property type="evidence" value="ECO:0007669"/>
    <property type="project" value="UniProtKB-ARBA"/>
</dbReference>
<evidence type="ECO:0000256" key="4">
    <source>
        <dbReference type="ARBA" id="ARBA00022989"/>
    </source>
</evidence>
<keyword evidence="3 6" id="KW-0812">Transmembrane</keyword>
<evidence type="ECO:0000313" key="8">
    <source>
        <dbReference type="EMBL" id="PLW85947.1"/>
    </source>
</evidence>
<name>A0AAP8MDS6_9GAMM</name>
<evidence type="ECO:0000256" key="1">
    <source>
        <dbReference type="ARBA" id="ARBA00004141"/>
    </source>
</evidence>
<dbReference type="Pfam" id="PF00924">
    <property type="entry name" value="MS_channel_2nd"/>
    <property type="match status" value="1"/>
</dbReference>
<evidence type="ECO:0000256" key="2">
    <source>
        <dbReference type="ARBA" id="ARBA00008017"/>
    </source>
</evidence>
<keyword evidence="4 6" id="KW-1133">Transmembrane helix</keyword>
<dbReference type="InterPro" id="IPR011014">
    <property type="entry name" value="MscS_channel_TM-2"/>
</dbReference>
<comment type="similarity">
    <text evidence="2">Belongs to the MscS (TC 1.A.23) family.</text>
</comment>
<sequence length="541" mass="60519">MAMLAILIFPATLSWAQGDEPAPDVSARELIETAQKSEQLVEEISSTDPNALEDQASPLAAMLGLREAMRKHDYEAAGKFLDRRYIEDEIGDFTDEQLLRALSYVWNRQNILDITAISDAPEGKLNDGLPNYRDQIGLVTLSDEEVPIYLQRVPDGKGGRIWKLSNATVAKIPLMWDELGFNEAAIKVSNFLPEFTFMGMQNWQVLGAVIAFILAWPAAAIISYVLMRIALLIPNRFPLGIKRFFKGSFRFFLFLHLVRYFIGELGLSLTARILIESAGFDYIAWTVLIMGLLSLLRDYQIRKMQYAGNTHYVALLKPFTTIVKVMVVTIIALYWAKQAGYDMSTILAGLGVGSLAVALAAQKTLENVIGAITLYTARPVSAGDFCRFGDVTGTVEEIGLRSTLIRTLDRSMVVIPNSVFSSVEIENFTQRDRIRFFRRYQMILPSREQLEHVLEAVREMMSKHEKVLADTVSVRFENIQAGTAILRLDAGVDTVIFQEFLVVAEELNLGIVEIGDASGARFDGPRQLIEFEHPEEQASAS</sequence>
<evidence type="ECO:0000256" key="3">
    <source>
        <dbReference type="ARBA" id="ARBA00022692"/>
    </source>
</evidence>
<dbReference type="PANTHER" id="PTHR30566:SF5">
    <property type="entry name" value="MECHANOSENSITIVE ION CHANNEL PROTEIN 1, MITOCHONDRIAL-RELATED"/>
    <property type="match status" value="1"/>
</dbReference>
<keyword evidence="9" id="KW-1185">Reference proteome</keyword>
<gene>
    <name evidence="8" type="ORF">C0029_12395</name>
</gene>
<dbReference type="KEGG" id="hja:BST95_03830"/>
<dbReference type="Gene3D" id="1.10.287.1260">
    <property type="match status" value="1"/>
</dbReference>
<dbReference type="InterPro" id="IPR023408">
    <property type="entry name" value="MscS_beta-dom_sf"/>
</dbReference>
<dbReference type="SUPFAM" id="SSF50182">
    <property type="entry name" value="Sm-like ribonucleoproteins"/>
    <property type="match status" value="1"/>
</dbReference>
<evidence type="ECO:0000313" key="9">
    <source>
        <dbReference type="Proteomes" id="UP000235162"/>
    </source>
</evidence>
<accession>A0AAP8MDS6</accession>
<dbReference type="InterPro" id="IPR006685">
    <property type="entry name" value="MscS_channel_2nd"/>
</dbReference>
<organism evidence="8 9">
    <name type="scientific">Halioglobus japonicus</name>
    <dbReference type="NCBI Taxonomy" id="930805"/>
    <lineage>
        <taxon>Bacteria</taxon>
        <taxon>Pseudomonadati</taxon>
        <taxon>Pseudomonadota</taxon>
        <taxon>Gammaproteobacteria</taxon>
        <taxon>Cellvibrionales</taxon>
        <taxon>Halieaceae</taxon>
        <taxon>Halioglobus</taxon>
    </lineage>
</organism>
<evidence type="ECO:0000256" key="5">
    <source>
        <dbReference type="ARBA" id="ARBA00023136"/>
    </source>
</evidence>
<feature type="transmembrane region" description="Helical" evidence="6">
    <location>
        <begin position="203"/>
        <end position="226"/>
    </location>
</feature>
<comment type="caution">
    <text evidence="8">The sequence shown here is derived from an EMBL/GenBank/DDBJ whole genome shotgun (WGS) entry which is preliminary data.</text>
</comment>
<dbReference type="InterPro" id="IPR006686">
    <property type="entry name" value="MscS_channel_CS"/>
</dbReference>
<feature type="transmembrane region" description="Helical" evidence="6">
    <location>
        <begin position="312"/>
        <end position="335"/>
    </location>
</feature>
<protein>
    <submittedName>
        <fullName evidence="8">Mechanosensitive ion channel protein MscS</fullName>
    </submittedName>
</protein>
<feature type="domain" description="Mechanosensitive ion channel MscS" evidence="7">
    <location>
        <begin position="364"/>
        <end position="429"/>
    </location>
</feature>
<feature type="transmembrane region" description="Helical" evidence="6">
    <location>
        <begin position="247"/>
        <end position="262"/>
    </location>
</feature>
<dbReference type="Gene3D" id="2.30.30.60">
    <property type="match status" value="1"/>
</dbReference>
<proteinExistence type="inferred from homology"/>
<feature type="transmembrane region" description="Helical" evidence="6">
    <location>
        <begin position="341"/>
        <end position="361"/>
    </location>
</feature>
<reference evidence="8 9" key="1">
    <citation type="submission" date="2018-01" db="EMBL/GenBank/DDBJ databases">
        <title>The draft genome sequence of Halioglobus japonicus S1-36.</title>
        <authorList>
            <person name="Du Z.-J."/>
            <person name="Shi M.-J."/>
        </authorList>
    </citation>
    <scope>NUCLEOTIDE SEQUENCE [LARGE SCALE GENOMIC DNA]</scope>
    <source>
        <strain evidence="8 9">S1-36</strain>
    </source>
</reference>